<evidence type="ECO:0000259" key="1">
    <source>
        <dbReference type="Pfam" id="PF26138"/>
    </source>
</evidence>
<feature type="non-terminal residue" evidence="2">
    <location>
        <position position="56"/>
    </location>
</feature>
<keyword evidence="3" id="KW-1185">Reference proteome</keyword>
<dbReference type="Pfam" id="PF26138">
    <property type="entry name" value="DUF8040"/>
    <property type="match status" value="1"/>
</dbReference>
<dbReference type="InterPro" id="IPR058353">
    <property type="entry name" value="DUF8040"/>
</dbReference>
<dbReference type="AlphaFoldDB" id="A0A0D7B6L1"/>
<gene>
    <name evidence="2" type="ORF">CYLTODRAFT_321176</name>
</gene>
<protein>
    <recommendedName>
        <fullName evidence="1">DUF8040 domain-containing protein</fullName>
    </recommendedName>
</protein>
<proteinExistence type="predicted"/>
<name>A0A0D7B6L1_9AGAR</name>
<accession>A0A0D7B6L1</accession>
<sequence length="56" mass="6589">YHTSALTGQMWMEELINGHPDRIHCELGVRLHVFNILLDELRVMNVQKTRDVSLEE</sequence>
<evidence type="ECO:0000313" key="3">
    <source>
        <dbReference type="Proteomes" id="UP000054007"/>
    </source>
</evidence>
<evidence type="ECO:0000313" key="2">
    <source>
        <dbReference type="EMBL" id="KIY66152.1"/>
    </source>
</evidence>
<organism evidence="2 3">
    <name type="scientific">Cylindrobasidium torrendii FP15055 ss-10</name>
    <dbReference type="NCBI Taxonomy" id="1314674"/>
    <lineage>
        <taxon>Eukaryota</taxon>
        <taxon>Fungi</taxon>
        <taxon>Dikarya</taxon>
        <taxon>Basidiomycota</taxon>
        <taxon>Agaricomycotina</taxon>
        <taxon>Agaricomycetes</taxon>
        <taxon>Agaricomycetidae</taxon>
        <taxon>Agaricales</taxon>
        <taxon>Marasmiineae</taxon>
        <taxon>Physalacriaceae</taxon>
        <taxon>Cylindrobasidium</taxon>
    </lineage>
</organism>
<dbReference type="Proteomes" id="UP000054007">
    <property type="component" value="Unassembled WGS sequence"/>
</dbReference>
<feature type="domain" description="DUF8040" evidence="1">
    <location>
        <begin position="3"/>
        <end position="56"/>
    </location>
</feature>
<dbReference type="STRING" id="1314674.A0A0D7B6L1"/>
<feature type="non-terminal residue" evidence="2">
    <location>
        <position position="1"/>
    </location>
</feature>
<reference evidence="2 3" key="1">
    <citation type="journal article" date="2015" name="Fungal Genet. Biol.">
        <title>Evolution of novel wood decay mechanisms in Agaricales revealed by the genome sequences of Fistulina hepatica and Cylindrobasidium torrendii.</title>
        <authorList>
            <person name="Floudas D."/>
            <person name="Held B.W."/>
            <person name="Riley R."/>
            <person name="Nagy L.G."/>
            <person name="Koehler G."/>
            <person name="Ransdell A.S."/>
            <person name="Younus H."/>
            <person name="Chow J."/>
            <person name="Chiniquy J."/>
            <person name="Lipzen A."/>
            <person name="Tritt A."/>
            <person name="Sun H."/>
            <person name="Haridas S."/>
            <person name="LaButti K."/>
            <person name="Ohm R.A."/>
            <person name="Kues U."/>
            <person name="Blanchette R.A."/>
            <person name="Grigoriev I.V."/>
            <person name="Minto R.E."/>
            <person name="Hibbett D.S."/>
        </authorList>
    </citation>
    <scope>NUCLEOTIDE SEQUENCE [LARGE SCALE GENOMIC DNA]</scope>
    <source>
        <strain evidence="2 3">FP15055 ss-10</strain>
    </source>
</reference>
<dbReference type="OrthoDB" id="2430314at2759"/>
<dbReference type="EMBL" id="KN880564">
    <property type="protein sequence ID" value="KIY66152.1"/>
    <property type="molecule type" value="Genomic_DNA"/>
</dbReference>